<feature type="signal peptide" evidence="2">
    <location>
        <begin position="1"/>
        <end position="31"/>
    </location>
</feature>
<feature type="compositionally biased region" description="Low complexity" evidence="1">
    <location>
        <begin position="51"/>
        <end position="61"/>
    </location>
</feature>
<evidence type="ECO:0000256" key="1">
    <source>
        <dbReference type="SAM" id="MobiDB-lite"/>
    </source>
</evidence>
<protein>
    <recommendedName>
        <fullName evidence="5">Secreted protein</fullName>
    </recommendedName>
</protein>
<feature type="chain" id="PRO_5040237966" description="Secreted protein" evidence="2">
    <location>
        <begin position="32"/>
        <end position="704"/>
    </location>
</feature>
<evidence type="ECO:0000256" key="2">
    <source>
        <dbReference type="SAM" id="SignalP"/>
    </source>
</evidence>
<evidence type="ECO:0000313" key="3">
    <source>
        <dbReference type="EMBL" id="MCX7469057.1"/>
    </source>
</evidence>
<dbReference type="RefSeq" id="WP_248168484.1">
    <property type="nucleotide sequence ID" value="NZ_JALNJA010000004.1"/>
</dbReference>
<dbReference type="Proteomes" id="UP001071478">
    <property type="component" value="Unassembled WGS sequence"/>
</dbReference>
<accession>A0A9Q4GLC5</accession>
<gene>
    <name evidence="3" type="ORF">OS129_09240</name>
</gene>
<proteinExistence type="predicted"/>
<feature type="region of interest" description="Disordered" evidence="1">
    <location>
        <begin position="51"/>
        <end position="92"/>
    </location>
</feature>
<feature type="region of interest" description="Disordered" evidence="1">
    <location>
        <begin position="450"/>
        <end position="481"/>
    </location>
</feature>
<evidence type="ECO:0008006" key="5">
    <source>
        <dbReference type="Google" id="ProtNLM"/>
    </source>
</evidence>
<comment type="caution">
    <text evidence="3">The sequence shown here is derived from an EMBL/GenBank/DDBJ whole genome shotgun (WGS) entry which is preliminary data.</text>
</comment>
<keyword evidence="2" id="KW-0732">Signal</keyword>
<evidence type="ECO:0000313" key="4">
    <source>
        <dbReference type="Proteomes" id="UP001071478"/>
    </source>
</evidence>
<organism evidence="3 4">
    <name type="scientific">Corynebacterium pygosceleis</name>
    <dbReference type="NCBI Taxonomy" id="2800406"/>
    <lineage>
        <taxon>Bacteria</taxon>
        <taxon>Bacillati</taxon>
        <taxon>Actinomycetota</taxon>
        <taxon>Actinomycetes</taxon>
        <taxon>Mycobacteriales</taxon>
        <taxon>Corynebacteriaceae</taxon>
        <taxon>Corynebacterium</taxon>
    </lineage>
</organism>
<name>A0A9Q4GLC5_9CORY</name>
<reference evidence="3" key="1">
    <citation type="submission" date="2022-11" db="EMBL/GenBank/DDBJ databases">
        <title>Corynebacterium sp. isolated from Penguins.</title>
        <authorList>
            <person name="Sedlar K."/>
            <person name="Svec P."/>
        </authorList>
    </citation>
    <scope>NUCLEOTIDE SEQUENCE</scope>
    <source>
        <strain evidence="3">P7374</strain>
    </source>
</reference>
<dbReference type="AlphaFoldDB" id="A0A9Q4GLC5"/>
<dbReference type="EMBL" id="JAPMKU010000004">
    <property type="protein sequence ID" value="MCX7469057.1"/>
    <property type="molecule type" value="Genomic_DNA"/>
</dbReference>
<sequence>MKRHPSTFIRGLLSAIATVLLILAGTSPAAAQSSASGYSWSSDLLNFGSSDLSSGSSSSNGRNHPTPGGGTVPVDGLSGDPDAVTPLTPSEPLVPSIVPGPDTYVAPNHAVISSTATGTGSDVTLLNIAADQAPAIGGYFVVNLSQNVTTGVIGRVTDVSVADSGLLKVTSVPVPIMEAYDEFVINTEVDITDAIIVDSGTTGTDERGSGNGKLPLNVPGNAWECTGDPGFELGLTGGDISIVVHLEFDPKTRYMKFYTVTRTNVGAEASFGAGVSCTVDNNWIPEAFIPVGGPLGVTVGPEATFSTSGRVRLEASFEELSRQGYEINGDRYRVIRTINNDEATVTAEGEVETKLGFQVRAGVGLEFGFIKAGIAMGIGPELVLSVRNFTIEVTSDDSIETKSCTVEVSARFKGSIIGRAEIRWITGWEVKHEVSLGERIHLLNICSDAETTTAPPTSPPHEPEPGDEPAEPGGQYTRPGELTGLTVDQHLKCSVQSPEDGRSVFYDGDACATNIRVDGVTYGWNYKGGTEPLTPVSGPTVHGSGTATDPMVIRTSVAAGDTGVVLDQEDFFIEGSGSYKTTIRVRNTGTTEHDVILYRVADCYLNRDDFGSAAADSTTAACVATDGRRITYTEITPGSSLYAGHYDTAWTLAGEGRELPNSAEQGSHFDNGMAIAWRVPLGVGRSADFASQFTLVEPARRDTV</sequence>